<organism evidence="1 2">
    <name type="scientific">Mycena rosella</name>
    <name type="common">Pink bonnet</name>
    <name type="synonym">Agaricus rosellus</name>
    <dbReference type="NCBI Taxonomy" id="1033263"/>
    <lineage>
        <taxon>Eukaryota</taxon>
        <taxon>Fungi</taxon>
        <taxon>Dikarya</taxon>
        <taxon>Basidiomycota</taxon>
        <taxon>Agaricomycotina</taxon>
        <taxon>Agaricomycetes</taxon>
        <taxon>Agaricomycetidae</taxon>
        <taxon>Agaricales</taxon>
        <taxon>Marasmiineae</taxon>
        <taxon>Mycenaceae</taxon>
        <taxon>Mycena</taxon>
    </lineage>
</organism>
<comment type="caution">
    <text evidence="1">The sequence shown here is derived from an EMBL/GenBank/DDBJ whole genome shotgun (WGS) entry which is preliminary data.</text>
</comment>
<evidence type="ECO:0000313" key="1">
    <source>
        <dbReference type="EMBL" id="KAJ7655920.1"/>
    </source>
</evidence>
<accession>A0AAD7CP67</accession>
<feature type="non-terminal residue" evidence="1">
    <location>
        <position position="68"/>
    </location>
</feature>
<protein>
    <submittedName>
        <fullName evidence="1">Uncharacterized protein</fullName>
    </submittedName>
</protein>
<reference evidence="1" key="1">
    <citation type="submission" date="2023-03" db="EMBL/GenBank/DDBJ databases">
        <title>Massive genome expansion in bonnet fungi (Mycena s.s.) driven by repeated elements and novel gene families across ecological guilds.</title>
        <authorList>
            <consortium name="Lawrence Berkeley National Laboratory"/>
            <person name="Harder C.B."/>
            <person name="Miyauchi S."/>
            <person name="Viragh M."/>
            <person name="Kuo A."/>
            <person name="Thoen E."/>
            <person name="Andreopoulos B."/>
            <person name="Lu D."/>
            <person name="Skrede I."/>
            <person name="Drula E."/>
            <person name="Henrissat B."/>
            <person name="Morin E."/>
            <person name="Kohler A."/>
            <person name="Barry K."/>
            <person name="LaButti K."/>
            <person name="Morin E."/>
            <person name="Salamov A."/>
            <person name="Lipzen A."/>
            <person name="Mereny Z."/>
            <person name="Hegedus B."/>
            <person name="Baldrian P."/>
            <person name="Stursova M."/>
            <person name="Weitz H."/>
            <person name="Taylor A."/>
            <person name="Grigoriev I.V."/>
            <person name="Nagy L.G."/>
            <person name="Martin F."/>
            <person name="Kauserud H."/>
        </authorList>
    </citation>
    <scope>NUCLEOTIDE SEQUENCE</scope>
    <source>
        <strain evidence="1">CBHHK067</strain>
    </source>
</reference>
<dbReference type="EMBL" id="JARKIE010000305">
    <property type="protein sequence ID" value="KAJ7655920.1"/>
    <property type="molecule type" value="Genomic_DNA"/>
</dbReference>
<gene>
    <name evidence="1" type="ORF">B0H17DRAFT_878178</name>
</gene>
<sequence>DQLGAYVAEHKALTSPVRQLLLDILQEIFAACMPTHRNCVMSARRLLSWAVHICSAWRAISLSTPRLW</sequence>
<dbReference type="Proteomes" id="UP001221757">
    <property type="component" value="Unassembled WGS sequence"/>
</dbReference>
<feature type="non-terminal residue" evidence="1">
    <location>
        <position position="1"/>
    </location>
</feature>
<name>A0AAD7CP67_MYCRO</name>
<evidence type="ECO:0000313" key="2">
    <source>
        <dbReference type="Proteomes" id="UP001221757"/>
    </source>
</evidence>
<proteinExistence type="predicted"/>
<dbReference type="AlphaFoldDB" id="A0AAD7CP67"/>
<keyword evidence="2" id="KW-1185">Reference proteome</keyword>